<dbReference type="GO" id="GO:0045329">
    <property type="term" value="P:carnitine biosynthetic process"/>
    <property type="evidence" value="ECO:0007669"/>
    <property type="project" value="TreeGrafter"/>
</dbReference>
<evidence type="ECO:0000256" key="1">
    <source>
        <dbReference type="ARBA" id="ARBA00001954"/>
    </source>
</evidence>
<keyword evidence="10" id="KW-1185">Reference proteome</keyword>
<feature type="domain" description="TauD/TfdA-like" evidence="7">
    <location>
        <begin position="168"/>
        <end position="402"/>
    </location>
</feature>
<organism evidence="9 10">
    <name type="scientific">Fistulina hepatica ATCC 64428</name>
    <dbReference type="NCBI Taxonomy" id="1128425"/>
    <lineage>
        <taxon>Eukaryota</taxon>
        <taxon>Fungi</taxon>
        <taxon>Dikarya</taxon>
        <taxon>Basidiomycota</taxon>
        <taxon>Agaricomycotina</taxon>
        <taxon>Agaricomycetes</taxon>
        <taxon>Agaricomycetidae</taxon>
        <taxon>Agaricales</taxon>
        <taxon>Fistulinaceae</taxon>
        <taxon>Fistulina</taxon>
    </lineage>
</organism>
<proteinExistence type="inferred from homology"/>
<sequence>MSLLYTLNSTNARRHFPIHSISRRSFRPLWRNGNLRNCSAYTAGPSSIHIHSLKTDFPYIWLRDSCQGPVCVHPSTQQKLHRSSDVPASIAPREGGIYFSNDVLLIDWIDGHRSRYHISFLSQYSSAQHLHAFHKDVMREKWDSTLISAGPSLFVSYDALGLSPTHQLVSMRQLLRYGLLFVTDVPTEQSSDERCELRALAEIFGKIRPTFYGEVWDVKNIRERSRNIAYTNLDLGLHMDLMYMQHPPQYQILHCLKNRVVGGASIFSDTLHAASMLRVSHPDDFHVLANTDIAFHYINDGHHLRCERPTIELSRSGEIVHVNYSPPFQAPLSLSSPPQLYTASRRFTDLVNDPSSTFTYTLKEGDAVLFDNRRVLHARTAFHEDETRPVEGESSRWLKGCYLDDDTILDKVRTTADKYVDEQ</sequence>
<dbReference type="InterPro" id="IPR042098">
    <property type="entry name" value="TauD-like_sf"/>
</dbReference>
<keyword evidence="3" id="KW-0479">Metal-binding</keyword>
<dbReference type="SUPFAM" id="SSF51197">
    <property type="entry name" value="Clavaminate synthase-like"/>
    <property type="match status" value="1"/>
</dbReference>
<dbReference type="Pfam" id="PF02668">
    <property type="entry name" value="TauD"/>
    <property type="match status" value="1"/>
</dbReference>
<dbReference type="PANTHER" id="PTHR10696:SF25">
    <property type="entry name" value="OXIDOREDUCTASE AIM17-RELATED"/>
    <property type="match status" value="1"/>
</dbReference>
<dbReference type="Pfam" id="PF06155">
    <property type="entry name" value="GBBH-like_N"/>
    <property type="match status" value="1"/>
</dbReference>
<name>A0A0D6ZZM8_9AGAR</name>
<keyword evidence="5" id="KW-0560">Oxidoreductase</keyword>
<dbReference type="GO" id="GO:0016706">
    <property type="term" value="F:2-oxoglutarate-dependent dioxygenase activity"/>
    <property type="evidence" value="ECO:0007669"/>
    <property type="project" value="UniProtKB-ARBA"/>
</dbReference>
<evidence type="ECO:0000259" key="8">
    <source>
        <dbReference type="Pfam" id="PF06155"/>
    </source>
</evidence>
<dbReference type="GO" id="GO:0046872">
    <property type="term" value="F:metal ion binding"/>
    <property type="evidence" value="ECO:0007669"/>
    <property type="project" value="UniProtKB-KW"/>
</dbReference>
<dbReference type="InterPro" id="IPR010376">
    <property type="entry name" value="GBBH-like_N"/>
</dbReference>
<dbReference type="CDD" id="cd00250">
    <property type="entry name" value="CAS_like"/>
    <property type="match status" value="1"/>
</dbReference>
<feature type="domain" description="Gamma-butyrobetaine hydroxylase-like N-terminal" evidence="8">
    <location>
        <begin position="55"/>
        <end position="121"/>
    </location>
</feature>
<dbReference type="GO" id="GO:0005739">
    <property type="term" value="C:mitochondrion"/>
    <property type="evidence" value="ECO:0007669"/>
    <property type="project" value="TreeGrafter"/>
</dbReference>
<gene>
    <name evidence="9" type="ORF">FISHEDRAFT_54343</name>
</gene>
<comment type="cofactor">
    <cofactor evidence="1">
        <name>Fe(2+)</name>
        <dbReference type="ChEBI" id="CHEBI:29033"/>
    </cofactor>
</comment>
<evidence type="ECO:0000313" key="9">
    <source>
        <dbReference type="EMBL" id="KIY43003.1"/>
    </source>
</evidence>
<keyword evidence="6" id="KW-0408">Iron</keyword>
<protein>
    <submittedName>
        <fullName evidence="9">Clavaminate synthase-like protein</fullName>
    </submittedName>
</protein>
<dbReference type="Gene3D" id="3.30.2020.30">
    <property type="match status" value="1"/>
</dbReference>
<dbReference type="InterPro" id="IPR003819">
    <property type="entry name" value="TauD/TfdA-like"/>
</dbReference>
<evidence type="ECO:0000256" key="5">
    <source>
        <dbReference type="ARBA" id="ARBA00023002"/>
    </source>
</evidence>
<comment type="similarity">
    <text evidence="2">Belongs to the gamma-BBH/TMLD family.</text>
</comment>
<dbReference type="InterPro" id="IPR038492">
    <property type="entry name" value="GBBH-like_N_sf"/>
</dbReference>
<dbReference type="Gene3D" id="3.60.130.10">
    <property type="entry name" value="Clavaminate synthase-like"/>
    <property type="match status" value="1"/>
</dbReference>
<dbReference type="PANTHER" id="PTHR10696">
    <property type="entry name" value="GAMMA-BUTYROBETAINE HYDROXYLASE-RELATED"/>
    <property type="match status" value="1"/>
</dbReference>
<dbReference type="OrthoDB" id="406634at2759"/>
<dbReference type="AlphaFoldDB" id="A0A0D6ZZM8"/>
<evidence type="ECO:0000256" key="4">
    <source>
        <dbReference type="ARBA" id="ARBA00022964"/>
    </source>
</evidence>
<dbReference type="Proteomes" id="UP000054144">
    <property type="component" value="Unassembled WGS sequence"/>
</dbReference>
<evidence type="ECO:0000313" key="10">
    <source>
        <dbReference type="Proteomes" id="UP000054144"/>
    </source>
</evidence>
<evidence type="ECO:0000256" key="2">
    <source>
        <dbReference type="ARBA" id="ARBA00008654"/>
    </source>
</evidence>
<reference evidence="9 10" key="1">
    <citation type="journal article" date="2015" name="Fungal Genet. Biol.">
        <title>Evolution of novel wood decay mechanisms in Agaricales revealed by the genome sequences of Fistulina hepatica and Cylindrobasidium torrendii.</title>
        <authorList>
            <person name="Floudas D."/>
            <person name="Held B.W."/>
            <person name="Riley R."/>
            <person name="Nagy L.G."/>
            <person name="Koehler G."/>
            <person name="Ransdell A.S."/>
            <person name="Younus H."/>
            <person name="Chow J."/>
            <person name="Chiniquy J."/>
            <person name="Lipzen A."/>
            <person name="Tritt A."/>
            <person name="Sun H."/>
            <person name="Haridas S."/>
            <person name="LaButti K."/>
            <person name="Ohm R.A."/>
            <person name="Kues U."/>
            <person name="Blanchette R.A."/>
            <person name="Grigoriev I.V."/>
            <person name="Minto R.E."/>
            <person name="Hibbett D.S."/>
        </authorList>
    </citation>
    <scope>NUCLEOTIDE SEQUENCE [LARGE SCALE GENOMIC DNA]</scope>
    <source>
        <strain evidence="9 10">ATCC 64428</strain>
    </source>
</reference>
<dbReference type="InterPro" id="IPR050411">
    <property type="entry name" value="AlphaKG_dependent_hydroxylases"/>
</dbReference>
<evidence type="ECO:0000256" key="3">
    <source>
        <dbReference type="ARBA" id="ARBA00022723"/>
    </source>
</evidence>
<evidence type="ECO:0000256" key="6">
    <source>
        <dbReference type="ARBA" id="ARBA00023004"/>
    </source>
</evidence>
<dbReference type="EMBL" id="KN882148">
    <property type="protein sequence ID" value="KIY43003.1"/>
    <property type="molecule type" value="Genomic_DNA"/>
</dbReference>
<keyword evidence="4" id="KW-0223">Dioxygenase</keyword>
<accession>A0A0D6ZZM8</accession>
<evidence type="ECO:0000259" key="7">
    <source>
        <dbReference type="Pfam" id="PF02668"/>
    </source>
</evidence>